<feature type="domain" description="Lysidine-tRNA(Ile) synthetase C-terminal" evidence="9">
    <location>
        <begin position="384"/>
        <end position="456"/>
    </location>
</feature>
<keyword evidence="4 8" id="KW-0819">tRNA processing</keyword>
<evidence type="ECO:0000256" key="4">
    <source>
        <dbReference type="ARBA" id="ARBA00022694"/>
    </source>
</evidence>
<evidence type="ECO:0000256" key="7">
    <source>
        <dbReference type="ARBA" id="ARBA00048539"/>
    </source>
</evidence>
<dbReference type="InterPro" id="IPR014729">
    <property type="entry name" value="Rossmann-like_a/b/a_fold"/>
</dbReference>
<gene>
    <name evidence="8" type="primary">tilS</name>
    <name evidence="10" type="ORF">B0W44_00365</name>
</gene>
<dbReference type="Pfam" id="PF01171">
    <property type="entry name" value="ATP_bind_3"/>
    <property type="match status" value="1"/>
</dbReference>
<dbReference type="NCBIfam" id="TIGR02433">
    <property type="entry name" value="lysidine_TilS_C"/>
    <property type="match status" value="1"/>
</dbReference>
<dbReference type="SMART" id="SM00977">
    <property type="entry name" value="TilS_C"/>
    <property type="match status" value="1"/>
</dbReference>
<accession>A0A1U9KB94</accession>
<dbReference type="Gene3D" id="3.40.50.620">
    <property type="entry name" value="HUPs"/>
    <property type="match status" value="1"/>
</dbReference>
<comment type="domain">
    <text evidence="8">The N-terminal region contains the highly conserved SGGXDS motif, predicted to be a P-loop motif involved in ATP binding.</text>
</comment>
<dbReference type="AlphaFoldDB" id="A0A1U9KB94"/>
<name>A0A1U9KB94_9BACL</name>
<comment type="similarity">
    <text evidence="8">Belongs to the tRNA(Ile)-lysidine synthase family.</text>
</comment>
<evidence type="ECO:0000256" key="8">
    <source>
        <dbReference type="HAMAP-Rule" id="MF_01161"/>
    </source>
</evidence>
<dbReference type="InterPro" id="IPR012796">
    <property type="entry name" value="Lysidine-tRNA-synth_C"/>
</dbReference>
<dbReference type="EC" id="6.3.4.19" evidence="8"/>
<dbReference type="InterPro" id="IPR011063">
    <property type="entry name" value="TilS/TtcA_N"/>
</dbReference>
<proteinExistence type="inferred from homology"/>
<sequence length="472" mass="54070">MVKQIEKSVRECSLLERGDHIIVGFSGGADSLALLDGLHRLSDEGGWDLTAVHVHHQLRGKEADEDAAFAGSFCRERGIPFHLRKVDVPGHIERYGGNVQDVARELRYEVFREVAKQVGANKLALGHHADDQAETVLMRFLRGTGAAGLAGIPVKREWDGLVVVRPLWRTWRHEIEAYCRARQLTPRFDSSNVSTDYVRNRVRLELIPQLEEQYNPQLKSGLLQLSEQLAAEEEVWKKWTDEASEKVLLKGNDGEWVLSVREFRTLSLALQRRVIQLILNYLAIRSWKHIENVRLLANHTSPSARCSLPGNWEAVRDYDKIRFSRTKPARKPQGYDVQLNVPGLTKLEPCGASFEAIVTDEALEADKWGMRWAVFDAAKVTGTLRVRTRKRGDRIHIIGMDGHKKVKDLFIDEKISRKERDMWPLVTDEADILWIPGLRRSAKALITDDTRQRIYLFYRQEASVHNRDSRNV</sequence>
<dbReference type="GO" id="GO:0032267">
    <property type="term" value="F:tRNA(Ile)-lysidine synthase activity"/>
    <property type="evidence" value="ECO:0007669"/>
    <property type="project" value="UniProtKB-EC"/>
</dbReference>
<dbReference type="Gene3D" id="3.30.465.60">
    <property type="match status" value="1"/>
</dbReference>
<feature type="binding site" evidence="8">
    <location>
        <begin position="26"/>
        <end position="31"/>
    </location>
    <ligand>
        <name>ATP</name>
        <dbReference type="ChEBI" id="CHEBI:30616"/>
    </ligand>
</feature>
<evidence type="ECO:0000256" key="6">
    <source>
        <dbReference type="ARBA" id="ARBA00022840"/>
    </source>
</evidence>
<dbReference type="InterPro" id="IPR015262">
    <property type="entry name" value="tRNA_Ile_lys_synt_subst-bd"/>
</dbReference>
<evidence type="ECO:0000313" key="11">
    <source>
        <dbReference type="Proteomes" id="UP000188603"/>
    </source>
</evidence>
<keyword evidence="11" id="KW-1185">Reference proteome</keyword>
<keyword evidence="5 8" id="KW-0547">Nucleotide-binding</keyword>
<dbReference type="GO" id="GO:0005524">
    <property type="term" value="F:ATP binding"/>
    <property type="evidence" value="ECO:0007669"/>
    <property type="project" value="UniProtKB-UniRule"/>
</dbReference>
<evidence type="ECO:0000256" key="3">
    <source>
        <dbReference type="ARBA" id="ARBA00022598"/>
    </source>
</evidence>
<evidence type="ECO:0000256" key="2">
    <source>
        <dbReference type="ARBA" id="ARBA00022490"/>
    </source>
</evidence>
<comment type="function">
    <text evidence="8">Ligates lysine onto the cytidine present at position 34 of the AUA codon-specific tRNA(Ile) that contains the anticodon CAU, in an ATP-dependent manner. Cytidine is converted to lysidine, thus changing the amino acid specificity of the tRNA from methionine to isoleucine.</text>
</comment>
<dbReference type="CDD" id="cd01992">
    <property type="entry name" value="TilS_N"/>
    <property type="match status" value="1"/>
</dbReference>
<organism evidence="10 11">
    <name type="scientific">Novibacillus thermophilus</name>
    <dbReference type="NCBI Taxonomy" id="1471761"/>
    <lineage>
        <taxon>Bacteria</taxon>
        <taxon>Bacillati</taxon>
        <taxon>Bacillota</taxon>
        <taxon>Bacilli</taxon>
        <taxon>Bacillales</taxon>
        <taxon>Thermoactinomycetaceae</taxon>
        <taxon>Novibacillus</taxon>
    </lineage>
</organism>
<dbReference type="Pfam" id="PF11734">
    <property type="entry name" value="TilS_C"/>
    <property type="match status" value="1"/>
</dbReference>
<comment type="subcellular location">
    <subcellularLocation>
        <location evidence="1 8">Cytoplasm</location>
    </subcellularLocation>
</comment>
<evidence type="ECO:0000259" key="9">
    <source>
        <dbReference type="SMART" id="SM00977"/>
    </source>
</evidence>
<evidence type="ECO:0000256" key="5">
    <source>
        <dbReference type="ARBA" id="ARBA00022741"/>
    </source>
</evidence>
<dbReference type="HAMAP" id="MF_01161">
    <property type="entry name" value="tRNA_Ile_lys_synt"/>
    <property type="match status" value="1"/>
</dbReference>
<keyword evidence="2 8" id="KW-0963">Cytoplasm</keyword>
<dbReference type="InterPro" id="IPR012094">
    <property type="entry name" value="tRNA_Ile_lys_synt"/>
</dbReference>
<evidence type="ECO:0000313" key="10">
    <source>
        <dbReference type="EMBL" id="AQS57310.1"/>
    </source>
</evidence>
<reference evidence="10 11" key="1">
    <citation type="journal article" date="2015" name="Int. J. Syst. Evol. Microbiol.">
        <title>Novibacillus thermophilus gen. nov., sp. nov., a Gram-staining-negative and moderately thermophilic member of the family Thermoactinomycetaceae.</title>
        <authorList>
            <person name="Yang G."/>
            <person name="Chen J."/>
            <person name="Zhou S."/>
        </authorList>
    </citation>
    <scope>NUCLEOTIDE SEQUENCE [LARGE SCALE GENOMIC DNA]</scope>
    <source>
        <strain evidence="10 11">SG-1</strain>
    </source>
</reference>
<evidence type="ECO:0000256" key="1">
    <source>
        <dbReference type="ARBA" id="ARBA00004496"/>
    </source>
</evidence>
<dbReference type="STRING" id="1471761.B0W44_00365"/>
<dbReference type="Proteomes" id="UP000188603">
    <property type="component" value="Chromosome"/>
</dbReference>
<dbReference type="SUPFAM" id="SSF82829">
    <property type="entry name" value="MesJ substrate recognition domain-like"/>
    <property type="match status" value="1"/>
</dbReference>
<dbReference type="InterPro" id="IPR012795">
    <property type="entry name" value="tRNA_Ile_lys_synt_N"/>
</dbReference>
<dbReference type="GO" id="GO:0006400">
    <property type="term" value="P:tRNA modification"/>
    <property type="evidence" value="ECO:0007669"/>
    <property type="project" value="UniProtKB-UniRule"/>
</dbReference>
<dbReference type="PANTHER" id="PTHR43033">
    <property type="entry name" value="TRNA(ILE)-LYSIDINE SYNTHASE-RELATED"/>
    <property type="match status" value="1"/>
</dbReference>
<comment type="catalytic activity">
    <reaction evidence="7 8">
        <text>cytidine(34) in tRNA(Ile2) + L-lysine + ATP = lysidine(34) in tRNA(Ile2) + AMP + diphosphate + H(+)</text>
        <dbReference type="Rhea" id="RHEA:43744"/>
        <dbReference type="Rhea" id="RHEA-COMP:10625"/>
        <dbReference type="Rhea" id="RHEA-COMP:10670"/>
        <dbReference type="ChEBI" id="CHEBI:15378"/>
        <dbReference type="ChEBI" id="CHEBI:30616"/>
        <dbReference type="ChEBI" id="CHEBI:32551"/>
        <dbReference type="ChEBI" id="CHEBI:33019"/>
        <dbReference type="ChEBI" id="CHEBI:82748"/>
        <dbReference type="ChEBI" id="CHEBI:83665"/>
        <dbReference type="ChEBI" id="CHEBI:456215"/>
        <dbReference type="EC" id="6.3.4.19"/>
    </reaction>
</comment>
<dbReference type="Pfam" id="PF09179">
    <property type="entry name" value="TilS"/>
    <property type="match status" value="1"/>
</dbReference>
<dbReference type="KEGG" id="ntr:B0W44_00365"/>
<keyword evidence="3 8" id="KW-0436">Ligase</keyword>
<dbReference type="GO" id="GO:0005737">
    <property type="term" value="C:cytoplasm"/>
    <property type="evidence" value="ECO:0007669"/>
    <property type="project" value="UniProtKB-SubCell"/>
</dbReference>
<protein>
    <recommendedName>
        <fullName evidence="8">tRNA(Ile)-lysidine synthase</fullName>
        <ecNumber evidence="8">6.3.4.19</ecNumber>
    </recommendedName>
    <alternativeName>
        <fullName evidence="8">tRNA(Ile)-2-lysyl-cytidine synthase</fullName>
    </alternativeName>
    <alternativeName>
        <fullName evidence="8">tRNA(Ile)-lysidine synthetase</fullName>
    </alternativeName>
</protein>
<dbReference type="SUPFAM" id="SSF52402">
    <property type="entry name" value="Adenine nucleotide alpha hydrolases-like"/>
    <property type="match status" value="1"/>
</dbReference>
<dbReference type="SUPFAM" id="SSF56037">
    <property type="entry name" value="PheT/TilS domain"/>
    <property type="match status" value="1"/>
</dbReference>
<dbReference type="NCBIfam" id="TIGR02432">
    <property type="entry name" value="lysidine_TilS_N"/>
    <property type="match status" value="1"/>
</dbReference>
<dbReference type="EMBL" id="CP019699">
    <property type="protein sequence ID" value="AQS57310.1"/>
    <property type="molecule type" value="Genomic_DNA"/>
</dbReference>
<keyword evidence="6 8" id="KW-0067">ATP-binding</keyword>
<dbReference type="PANTHER" id="PTHR43033:SF1">
    <property type="entry name" value="TRNA(ILE)-LYSIDINE SYNTHASE-RELATED"/>
    <property type="match status" value="1"/>
</dbReference>